<evidence type="ECO:0000313" key="3">
    <source>
        <dbReference type="Proteomes" id="UP000821837"/>
    </source>
</evidence>
<feature type="domain" description="Helicase C-terminal" evidence="1">
    <location>
        <begin position="58"/>
        <end position="205"/>
    </location>
</feature>
<evidence type="ECO:0000259" key="1">
    <source>
        <dbReference type="PROSITE" id="PS51194"/>
    </source>
</evidence>
<dbReference type="PROSITE" id="PS51194">
    <property type="entry name" value="HELICASE_CTER"/>
    <property type="match status" value="1"/>
</dbReference>
<sequence>MRIATTGHLVAFMDDGKLTEETTKNLVTVPVGAATQEDQNRRVEHIIFVCKEPEKKDKLFDLLNDIMKDESDRIVVFMVRKQTVEDLASSLHLRGWPAVGIHGNKTEDEQKWSLDAPRSGKAAILVAADVAARNVNTASVHFVVSYDYPSNPDEYPCRLKHVTLPDVAARKYMFLKPHDYVHAREIITFFQQTNQAIAPQLSKVANMASGK</sequence>
<gene>
    <name evidence="2" type="ORF">HPB52_023670</name>
</gene>
<dbReference type="Gene3D" id="3.40.50.300">
    <property type="entry name" value="P-loop containing nucleotide triphosphate hydrolases"/>
    <property type="match status" value="1"/>
</dbReference>
<proteinExistence type="predicted"/>
<dbReference type="InterPro" id="IPR027417">
    <property type="entry name" value="P-loop_NTPase"/>
</dbReference>
<dbReference type="Proteomes" id="UP000821837">
    <property type="component" value="Unassembled WGS sequence"/>
</dbReference>
<reference evidence="2" key="1">
    <citation type="journal article" date="2020" name="Cell">
        <title>Large-Scale Comparative Analyses of Tick Genomes Elucidate Their Genetic Diversity and Vector Capacities.</title>
        <authorList>
            <consortium name="Tick Genome and Microbiome Consortium (TIGMIC)"/>
            <person name="Jia N."/>
            <person name="Wang J."/>
            <person name="Shi W."/>
            <person name="Du L."/>
            <person name="Sun Y."/>
            <person name="Zhan W."/>
            <person name="Jiang J.F."/>
            <person name="Wang Q."/>
            <person name="Zhang B."/>
            <person name="Ji P."/>
            <person name="Bell-Sakyi L."/>
            <person name="Cui X.M."/>
            <person name="Yuan T.T."/>
            <person name="Jiang B.G."/>
            <person name="Yang W.F."/>
            <person name="Lam T.T."/>
            <person name="Chang Q.C."/>
            <person name="Ding S.J."/>
            <person name="Wang X.J."/>
            <person name="Zhu J.G."/>
            <person name="Ruan X.D."/>
            <person name="Zhao L."/>
            <person name="Wei J.T."/>
            <person name="Ye R.Z."/>
            <person name="Que T.C."/>
            <person name="Du C.H."/>
            <person name="Zhou Y.H."/>
            <person name="Cheng J.X."/>
            <person name="Dai P.F."/>
            <person name="Guo W.B."/>
            <person name="Han X.H."/>
            <person name="Huang E.J."/>
            <person name="Li L.F."/>
            <person name="Wei W."/>
            <person name="Gao Y.C."/>
            <person name="Liu J.Z."/>
            <person name="Shao H.Z."/>
            <person name="Wang X."/>
            <person name="Wang C.C."/>
            <person name="Yang T.C."/>
            <person name="Huo Q.B."/>
            <person name="Li W."/>
            <person name="Chen H.Y."/>
            <person name="Chen S.E."/>
            <person name="Zhou L.G."/>
            <person name="Ni X.B."/>
            <person name="Tian J.H."/>
            <person name="Sheng Y."/>
            <person name="Liu T."/>
            <person name="Pan Y.S."/>
            <person name="Xia L.Y."/>
            <person name="Li J."/>
            <person name="Zhao F."/>
            <person name="Cao W.C."/>
        </authorList>
    </citation>
    <scope>NUCLEOTIDE SEQUENCE</scope>
    <source>
        <strain evidence="2">Rsan-2018</strain>
    </source>
</reference>
<keyword evidence="3" id="KW-1185">Reference proteome</keyword>
<dbReference type="EMBL" id="JABSTV010001255">
    <property type="protein sequence ID" value="KAH7936460.1"/>
    <property type="molecule type" value="Genomic_DNA"/>
</dbReference>
<dbReference type="VEuPathDB" id="VectorBase:RSAN_042126"/>
<comment type="caution">
    <text evidence="2">The sequence shown here is derived from an EMBL/GenBank/DDBJ whole genome shotgun (WGS) entry which is preliminary data.</text>
</comment>
<dbReference type="SMART" id="SM00490">
    <property type="entry name" value="HELICc"/>
    <property type="match status" value="1"/>
</dbReference>
<accession>A0A9D4PF63</accession>
<dbReference type="Pfam" id="PF00271">
    <property type="entry name" value="Helicase_C"/>
    <property type="match status" value="1"/>
</dbReference>
<protein>
    <recommendedName>
        <fullName evidence="1">Helicase C-terminal domain-containing protein</fullName>
    </recommendedName>
</protein>
<dbReference type="InterPro" id="IPR001650">
    <property type="entry name" value="Helicase_C-like"/>
</dbReference>
<organism evidence="2 3">
    <name type="scientific">Rhipicephalus sanguineus</name>
    <name type="common">Brown dog tick</name>
    <name type="synonym">Ixodes sanguineus</name>
    <dbReference type="NCBI Taxonomy" id="34632"/>
    <lineage>
        <taxon>Eukaryota</taxon>
        <taxon>Metazoa</taxon>
        <taxon>Ecdysozoa</taxon>
        <taxon>Arthropoda</taxon>
        <taxon>Chelicerata</taxon>
        <taxon>Arachnida</taxon>
        <taxon>Acari</taxon>
        <taxon>Parasitiformes</taxon>
        <taxon>Ixodida</taxon>
        <taxon>Ixodoidea</taxon>
        <taxon>Ixodidae</taxon>
        <taxon>Rhipicephalinae</taxon>
        <taxon>Rhipicephalus</taxon>
        <taxon>Rhipicephalus</taxon>
    </lineage>
</organism>
<evidence type="ECO:0000313" key="2">
    <source>
        <dbReference type="EMBL" id="KAH7936460.1"/>
    </source>
</evidence>
<dbReference type="AlphaFoldDB" id="A0A9D4PF63"/>
<reference evidence="2" key="2">
    <citation type="submission" date="2021-09" db="EMBL/GenBank/DDBJ databases">
        <authorList>
            <person name="Jia N."/>
            <person name="Wang J."/>
            <person name="Shi W."/>
            <person name="Du L."/>
            <person name="Sun Y."/>
            <person name="Zhan W."/>
            <person name="Jiang J."/>
            <person name="Wang Q."/>
            <person name="Zhang B."/>
            <person name="Ji P."/>
            <person name="Sakyi L.B."/>
            <person name="Cui X."/>
            <person name="Yuan T."/>
            <person name="Jiang B."/>
            <person name="Yang W."/>
            <person name="Lam T.T.-Y."/>
            <person name="Chang Q."/>
            <person name="Ding S."/>
            <person name="Wang X."/>
            <person name="Zhu J."/>
            <person name="Ruan X."/>
            <person name="Zhao L."/>
            <person name="Wei J."/>
            <person name="Que T."/>
            <person name="Du C."/>
            <person name="Cheng J."/>
            <person name="Dai P."/>
            <person name="Han X."/>
            <person name="Huang E."/>
            <person name="Gao Y."/>
            <person name="Liu J."/>
            <person name="Shao H."/>
            <person name="Ye R."/>
            <person name="Li L."/>
            <person name="Wei W."/>
            <person name="Wang X."/>
            <person name="Wang C."/>
            <person name="Huo Q."/>
            <person name="Li W."/>
            <person name="Guo W."/>
            <person name="Chen H."/>
            <person name="Chen S."/>
            <person name="Zhou L."/>
            <person name="Zhou L."/>
            <person name="Ni X."/>
            <person name="Tian J."/>
            <person name="Zhou Y."/>
            <person name="Sheng Y."/>
            <person name="Liu T."/>
            <person name="Pan Y."/>
            <person name="Xia L."/>
            <person name="Li J."/>
            <person name="Zhao F."/>
            <person name="Cao W."/>
        </authorList>
    </citation>
    <scope>NUCLEOTIDE SEQUENCE</scope>
    <source>
        <strain evidence="2">Rsan-2018</strain>
        <tissue evidence="2">Larvae</tissue>
    </source>
</reference>
<dbReference type="SUPFAM" id="SSF52540">
    <property type="entry name" value="P-loop containing nucleoside triphosphate hydrolases"/>
    <property type="match status" value="1"/>
</dbReference>
<name>A0A9D4PF63_RHISA</name>
<dbReference type="PANTHER" id="PTHR47958">
    <property type="entry name" value="ATP-DEPENDENT RNA HELICASE DBP3"/>
    <property type="match status" value="1"/>
</dbReference>